<dbReference type="AlphaFoldDB" id="A0A7I9VSJ2"/>
<evidence type="ECO:0000313" key="3">
    <source>
        <dbReference type="Proteomes" id="UP000503640"/>
    </source>
</evidence>
<dbReference type="InterPro" id="IPR036465">
    <property type="entry name" value="vWFA_dom_sf"/>
</dbReference>
<feature type="signal peptide" evidence="1">
    <location>
        <begin position="1"/>
        <end position="26"/>
    </location>
</feature>
<dbReference type="Gene3D" id="3.40.50.410">
    <property type="entry name" value="von Willebrand factor, type A domain"/>
    <property type="match status" value="1"/>
</dbReference>
<sequence>MSARGRQLATLLAALACACSSAPPGAVTKCQTSAVVPEVPRTDILFVVDDSGSMRAEQTLLAGGFKQFIDRLASLPVKGSFQIGITTTSVDYPYTDASGVYHLQTTYLGDPARPYPQGKLVGPAATRILSASSATLVQDFQANVNVGVDGSGKEQGLRAALLAVTDRVADGANAGFLRPGARLAVILVSDEDDCSDPATPPAIIYSSGGSDRCHTDADQALLPPVATYLDAFRQPLAGEKRDLIVAELVGVDASGQPVKTLACNAAGYGGYRYTAFAQGVKTGGGQALVADVCQGDFTSTLDAIAGLLATQTVPLSEAPTDWRLLAVSVTRAAGGTAACTVGLEGDPSASGKDVVYTPPLEGRPAALTFGGNCTLGQGDDVHVELLCAG</sequence>
<dbReference type="RefSeq" id="WP_176068602.1">
    <property type="nucleotide sequence ID" value="NZ_BJTG01000012.1"/>
</dbReference>
<dbReference type="EMBL" id="BJTG01000012">
    <property type="protein sequence ID" value="GEJ59271.1"/>
    <property type="molecule type" value="Genomic_DNA"/>
</dbReference>
<evidence type="ECO:0000256" key="1">
    <source>
        <dbReference type="SAM" id="SignalP"/>
    </source>
</evidence>
<dbReference type="SUPFAM" id="SSF53300">
    <property type="entry name" value="vWA-like"/>
    <property type="match status" value="1"/>
</dbReference>
<keyword evidence="3" id="KW-1185">Reference proteome</keyword>
<comment type="caution">
    <text evidence="2">The sequence shown here is derived from an EMBL/GenBank/DDBJ whole genome shotgun (WGS) entry which is preliminary data.</text>
</comment>
<dbReference type="Proteomes" id="UP000503640">
    <property type="component" value="Unassembled WGS sequence"/>
</dbReference>
<evidence type="ECO:0000313" key="2">
    <source>
        <dbReference type="EMBL" id="GEJ59271.1"/>
    </source>
</evidence>
<name>A0A7I9VSJ2_9BACT</name>
<accession>A0A7I9VSJ2</accession>
<gene>
    <name evidence="2" type="ORF">AMYX_40120</name>
</gene>
<reference evidence="3" key="1">
    <citation type="journal article" date="2020" name="Appl. Environ. Microbiol.">
        <title>Diazotrophic Anaeromyxobacter Isolates from Soils.</title>
        <authorList>
            <person name="Masuda Y."/>
            <person name="Yamanaka H."/>
            <person name="Xu Z.X."/>
            <person name="Shiratori Y."/>
            <person name="Aono T."/>
            <person name="Amachi S."/>
            <person name="Senoo K."/>
            <person name="Itoh H."/>
        </authorList>
    </citation>
    <scope>NUCLEOTIDE SEQUENCE [LARGE SCALE GENOMIC DNA]</scope>
    <source>
        <strain evidence="3">R267</strain>
    </source>
</reference>
<organism evidence="2 3">
    <name type="scientific">Anaeromyxobacter diazotrophicus</name>
    <dbReference type="NCBI Taxonomy" id="2590199"/>
    <lineage>
        <taxon>Bacteria</taxon>
        <taxon>Pseudomonadati</taxon>
        <taxon>Myxococcota</taxon>
        <taxon>Myxococcia</taxon>
        <taxon>Myxococcales</taxon>
        <taxon>Cystobacterineae</taxon>
        <taxon>Anaeromyxobacteraceae</taxon>
        <taxon>Anaeromyxobacter</taxon>
    </lineage>
</organism>
<feature type="chain" id="PRO_5029469234" description="VWFA domain-containing protein" evidence="1">
    <location>
        <begin position="27"/>
        <end position="389"/>
    </location>
</feature>
<proteinExistence type="predicted"/>
<protein>
    <recommendedName>
        <fullName evidence="4">VWFA domain-containing protein</fullName>
    </recommendedName>
</protein>
<keyword evidence="1" id="KW-0732">Signal</keyword>
<dbReference type="PROSITE" id="PS51257">
    <property type="entry name" value="PROKAR_LIPOPROTEIN"/>
    <property type="match status" value="1"/>
</dbReference>
<evidence type="ECO:0008006" key="4">
    <source>
        <dbReference type="Google" id="ProtNLM"/>
    </source>
</evidence>